<evidence type="ECO:0000313" key="4">
    <source>
        <dbReference type="Proteomes" id="UP001257739"/>
    </source>
</evidence>
<accession>A0ABU1UKJ8</accession>
<evidence type="ECO:0000313" key="3">
    <source>
        <dbReference type="EMBL" id="MDR7085716.1"/>
    </source>
</evidence>
<dbReference type="SUPFAM" id="SSF56801">
    <property type="entry name" value="Acetyl-CoA synthetase-like"/>
    <property type="match status" value="1"/>
</dbReference>
<dbReference type="InterPro" id="IPR000873">
    <property type="entry name" value="AMP-dep_synth/lig_dom"/>
</dbReference>
<dbReference type="Pfam" id="PF00501">
    <property type="entry name" value="AMP-binding"/>
    <property type="match status" value="1"/>
</dbReference>
<name>A0ABU1UKJ8_9ACTN</name>
<dbReference type="RefSeq" id="WP_309966548.1">
    <property type="nucleotide sequence ID" value="NZ_JAVDWH010000001.1"/>
</dbReference>
<dbReference type="Proteomes" id="UP001257739">
    <property type="component" value="Unassembled WGS sequence"/>
</dbReference>
<dbReference type="EMBL" id="JAVDWH010000001">
    <property type="protein sequence ID" value="MDR7085716.1"/>
    <property type="molecule type" value="Genomic_DNA"/>
</dbReference>
<dbReference type="PANTHER" id="PTHR43767">
    <property type="entry name" value="LONG-CHAIN-FATTY-ACID--COA LIGASE"/>
    <property type="match status" value="1"/>
</dbReference>
<feature type="domain" description="AMP-dependent synthetase/ligase" evidence="2">
    <location>
        <begin position="6"/>
        <end position="319"/>
    </location>
</feature>
<protein>
    <submittedName>
        <fullName evidence="3">Acyl-CoA synthetase (AMP-forming)/AMP-acid ligase II</fullName>
    </submittedName>
</protein>
<organism evidence="3 4">
    <name type="scientific">Aeromicrobium panaciterrae</name>
    <dbReference type="NCBI Taxonomy" id="363861"/>
    <lineage>
        <taxon>Bacteria</taxon>
        <taxon>Bacillati</taxon>
        <taxon>Actinomycetota</taxon>
        <taxon>Actinomycetes</taxon>
        <taxon>Propionibacteriales</taxon>
        <taxon>Nocardioidaceae</taxon>
        <taxon>Aeromicrobium</taxon>
    </lineage>
</organism>
<dbReference type="GO" id="GO:0016874">
    <property type="term" value="F:ligase activity"/>
    <property type="evidence" value="ECO:0007669"/>
    <property type="project" value="UniProtKB-KW"/>
</dbReference>
<evidence type="ECO:0000256" key="1">
    <source>
        <dbReference type="ARBA" id="ARBA00022598"/>
    </source>
</evidence>
<comment type="caution">
    <text evidence="3">The sequence shown here is derived from an EMBL/GenBank/DDBJ whole genome shotgun (WGS) entry which is preliminary data.</text>
</comment>
<reference evidence="3 4" key="1">
    <citation type="submission" date="2023-07" db="EMBL/GenBank/DDBJ databases">
        <title>Sorghum-associated microbial communities from plants grown in Nebraska, USA.</title>
        <authorList>
            <person name="Schachtman D."/>
        </authorList>
    </citation>
    <scope>NUCLEOTIDE SEQUENCE [LARGE SCALE GENOMIC DNA]</scope>
    <source>
        <strain evidence="3 4">BE248</strain>
    </source>
</reference>
<dbReference type="InterPro" id="IPR042099">
    <property type="entry name" value="ANL_N_sf"/>
</dbReference>
<dbReference type="PANTHER" id="PTHR43767:SF8">
    <property type="entry name" value="LONG-CHAIN-FATTY-ACID--COA LIGASE"/>
    <property type="match status" value="1"/>
</dbReference>
<sequence length="452" mass="48392">MIGLVQRSVERHPDQPAIVGEFRTVTYAQLIADALTVAAHLRARGVERVAIAEDDPITCILLLVGSAYAGIEACVLPRAATDEMVLSLADRIGESTIVTSRELDVPNVVATSEMFADIDPSAAGEPAEDGTILVLTTGTSSGNSRAARHLWSRVTAPIQGARPTNDQRWMLCYGLNQFGGLQVILHVFASGSTVYVPDNFQPLHAAQLLSRWSITHASGTPTFWRFVLLELGKSDLPPLAQITLGGEAVPAPVLAGLRDRFPDANISQIYGATEYGSNITVKDGLPGLPLEILKAHDRLQFEVRDGELWVKAATAMLGYRDAESGESEQDLDTAEWRPTGDLVEIVGDRVQFRGRKSEVINVGGVKVHPIPIEERISTVDGVVVSRVKGRANAVVGTIVAAEVVIADGFDPNAVVAAIRTACEDLPPAARPRSIKVVDELRITGNKIARGAS</sequence>
<dbReference type="InterPro" id="IPR050237">
    <property type="entry name" value="ATP-dep_AMP-bd_enzyme"/>
</dbReference>
<proteinExistence type="predicted"/>
<keyword evidence="4" id="KW-1185">Reference proteome</keyword>
<dbReference type="InterPro" id="IPR045851">
    <property type="entry name" value="AMP-bd_C_sf"/>
</dbReference>
<keyword evidence="1 3" id="KW-0436">Ligase</keyword>
<dbReference type="Gene3D" id="3.30.300.30">
    <property type="match status" value="1"/>
</dbReference>
<dbReference type="Gene3D" id="3.40.50.12780">
    <property type="entry name" value="N-terminal domain of ligase-like"/>
    <property type="match status" value="1"/>
</dbReference>
<gene>
    <name evidence="3" type="ORF">J2X11_000555</name>
</gene>
<evidence type="ECO:0000259" key="2">
    <source>
        <dbReference type="Pfam" id="PF00501"/>
    </source>
</evidence>